<dbReference type="GO" id="GO:0061503">
    <property type="term" value="F:tRNA threonylcarbamoyladenosine dehydratase"/>
    <property type="evidence" value="ECO:0007669"/>
    <property type="project" value="TreeGrafter"/>
</dbReference>
<dbReference type="CDD" id="cd01483">
    <property type="entry name" value="E1_enzyme_family"/>
    <property type="match status" value="1"/>
</dbReference>
<gene>
    <name evidence="2" type="ORF">IPA_09215</name>
</gene>
<evidence type="ECO:0000313" key="3">
    <source>
        <dbReference type="Proteomes" id="UP001063698"/>
    </source>
</evidence>
<evidence type="ECO:0000259" key="1">
    <source>
        <dbReference type="Pfam" id="PF00899"/>
    </source>
</evidence>
<dbReference type="InterPro" id="IPR035985">
    <property type="entry name" value="Ubiquitin-activating_enz"/>
</dbReference>
<dbReference type="Pfam" id="PF00899">
    <property type="entry name" value="ThiF"/>
    <property type="match status" value="1"/>
</dbReference>
<dbReference type="KEGG" id="ipc:IPA_09215"/>
<dbReference type="Proteomes" id="UP001063698">
    <property type="component" value="Chromosome"/>
</dbReference>
<accession>A0A977KC29</accession>
<reference evidence="2" key="1">
    <citation type="submission" date="2013-11" db="EMBL/GenBank/DDBJ databases">
        <title>Comparative genomics of Ignicoccus.</title>
        <authorList>
            <person name="Podar M."/>
        </authorList>
    </citation>
    <scope>NUCLEOTIDE SEQUENCE</scope>
    <source>
        <strain evidence="2">DSM 13166</strain>
    </source>
</reference>
<dbReference type="Gene3D" id="3.40.50.720">
    <property type="entry name" value="NAD(P)-binding Rossmann-like Domain"/>
    <property type="match status" value="1"/>
</dbReference>
<dbReference type="InterPro" id="IPR000594">
    <property type="entry name" value="ThiF_NAD_FAD-bd"/>
</dbReference>
<protein>
    <recommendedName>
        <fullName evidence="1">THIF-type NAD/FAD binding fold domain-containing protein</fullName>
    </recommendedName>
</protein>
<dbReference type="PANTHER" id="PTHR43267">
    <property type="entry name" value="TRNA THREONYLCARBAMOYLADENOSINE DEHYDRATASE"/>
    <property type="match status" value="1"/>
</dbReference>
<proteinExistence type="predicted"/>
<dbReference type="GO" id="GO:0008641">
    <property type="term" value="F:ubiquitin-like modifier activating enzyme activity"/>
    <property type="evidence" value="ECO:0007669"/>
    <property type="project" value="InterPro"/>
</dbReference>
<dbReference type="EMBL" id="CP006868">
    <property type="protein sequence ID" value="UXD22885.1"/>
    <property type="molecule type" value="Genomic_DNA"/>
</dbReference>
<dbReference type="InterPro" id="IPR045886">
    <property type="entry name" value="ThiF/MoeB/HesA"/>
</dbReference>
<organism evidence="2 3">
    <name type="scientific">Ignicoccus pacificus DSM 13166</name>
    <dbReference type="NCBI Taxonomy" id="940294"/>
    <lineage>
        <taxon>Archaea</taxon>
        <taxon>Thermoproteota</taxon>
        <taxon>Thermoprotei</taxon>
        <taxon>Desulfurococcales</taxon>
        <taxon>Desulfurococcaceae</taxon>
        <taxon>Ignicoccus</taxon>
    </lineage>
</organism>
<dbReference type="AlphaFoldDB" id="A0A977KC29"/>
<dbReference type="PANTHER" id="PTHR43267:SF3">
    <property type="entry name" value="THIF PROTEIN"/>
    <property type="match status" value="1"/>
</dbReference>
<evidence type="ECO:0000313" key="2">
    <source>
        <dbReference type="EMBL" id="UXD22885.1"/>
    </source>
</evidence>
<sequence>MESVARGFQERTSKYMSDMGYDVSDKSVLIGGVGTLGSRILRNLSRFNFKKIYVIDFDVVGPENVGYQCYHSEEVGLKKVECISKRFQKFHPWTNIEGLYLEVPTPSGLWSEESFEKIRSLVKSVDIVVTSFDVLPPRATLLVLAVKYNKFFIDTGLGPTRGYVKVLQEGYCPICGKIWDERVAYYTNPNLAELVASLASQAVIHLLNGVDWPSEVSIYLENPWRPLMVSKVKNDGCRLCSEEVKELETSEEFLRYIIKNAY</sequence>
<keyword evidence="3" id="KW-1185">Reference proteome</keyword>
<dbReference type="GO" id="GO:0061504">
    <property type="term" value="P:cyclic threonylcarbamoyladenosine biosynthetic process"/>
    <property type="evidence" value="ECO:0007669"/>
    <property type="project" value="TreeGrafter"/>
</dbReference>
<feature type="domain" description="THIF-type NAD/FAD binding fold" evidence="1">
    <location>
        <begin position="22"/>
        <end position="211"/>
    </location>
</feature>
<dbReference type="SUPFAM" id="SSF69572">
    <property type="entry name" value="Activating enzymes of the ubiquitin-like proteins"/>
    <property type="match status" value="1"/>
</dbReference>
<name>A0A977KC29_9CREN</name>